<dbReference type="Pfam" id="PF01416">
    <property type="entry name" value="PseudoU_synth_1"/>
    <property type="match status" value="1"/>
</dbReference>
<evidence type="ECO:0000313" key="6">
    <source>
        <dbReference type="EMBL" id="GMS96165.1"/>
    </source>
</evidence>
<evidence type="ECO:0000256" key="4">
    <source>
        <dbReference type="RuleBase" id="RU003792"/>
    </source>
</evidence>
<keyword evidence="2 4" id="KW-0819">tRNA processing</keyword>
<dbReference type="Gene3D" id="3.30.70.580">
    <property type="entry name" value="Pseudouridine synthase I, catalytic domain, N-terminal subdomain"/>
    <property type="match status" value="1"/>
</dbReference>
<dbReference type="GO" id="GO:0160147">
    <property type="term" value="F:tRNA pseudouridine(38-40) synthase activity"/>
    <property type="evidence" value="ECO:0007669"/>
    <property type="project" value="UniProtKB-EC"/>
</dbReference>
<dbReference type="Proteomes" id="UP001432027">
    <property type="component" value="Unassembled WGS sequence"/>
</dbReference>
<evidence type="ECO:0000256" key="2">
    <source>
        <dbReference type="ARBA" id="ARBA00022694"/>
    </source>
</evidence>
<evidence type="ECO:0000256" key="1">
    <source>
        <dbReference type="ARBA" id="ARBA00009375"/>
    </source>
</evidence>
<evidence type="ECO:0000313" key="7">
    <source>
        <dbReference type="Proteomes" id="UP001432027"/>
    </source>
</evidence>
<dbReference type="InterPro" id="IPR020094">
    <property type="entry name" value="TruA/RsuA/RluB/E/F_N"/>
</dbReference>
<reference evidence="6" key="1">
    <citation type="submission" date="2023-10" db="EMBL/GenBank/DDBJ databases">
        <title>Genome assembly of Pristionchus species.</title>
        <authorList>
            <person name="Yoshida K."/>
            <person name="Sommer R.J."/>
        </authorList>
    </citation>
    <scope>NUCLEOTIDE SEQUENCE</scope>
    <source>
        <strain evidence="6">RS0144</strain>
    </source>
</reference>
<comment type="similarity">
    <text evidence="1 4">Belongs to the tRNA pseudouridine synthase TruA family.</text>
</comment>
<organism evidence="6 7">
    <name type="scientific">Pristionchus entomophagus</name>
    <dbReference type="NCBI Taxonomy" id="358040"/>
    <lineage>
        <taxon>Eukaryota</taxon>
        <taxon>Metazoa</taxon>
        <taxon>Ecdysozoa</taxon>
        <taxon>Nematoda</taxon>
        <taxon>Chromadorea</taxon>
        <taxon>Rhabditida</taxon>
        <taxon>Rhabditina</taxon>
        <taxon>Diplogasteromorpha</taxon>
        <taxon>Diplogasteroidea</taxon>
        <taxon>Neodiplogasteridae</taxon>
        <taxon>Pristionchus</taxon>
    </lineage>
</organism>
<comment type="caution">
    <text evidence="6">The sequence shown here is derived from an EMBL/GenBank/DDBJ whole genome shotgun (WGS) entry which is preliminary data.</text>
</comment>
<comment type="catalytic activity">
    <reaction evidence="4">
        <text>uridine(38/39/40) in tRNA = pseudouridine(38/39/40) in tRNA</text>
        <dbReference type="Rhea" id="RHEA:22376"/>
        <dbReference type="Rhea" id="RHEA-COMP:10085"/>
        <dbReference type="Rhea" id="RHEA-COMP:10087"/>
        <dbReference type="ChEBI" id="CHEBI:65314"/>
        <dbReference type="ChEBI" id="CHEBI:65315"/>
        <dbReference type="EC" id="5.4.99.12"/>
    </reaction>
</comment>
<dbReference type="AlphaFoldDB" id="A0AAV5TPI8"/>
<dbReference type="PANTHER" id="PTHR11142">
    <property type="entry name" value="PSEUDOURIDYLATE SYNTHASE"/>
    <property type="match status" value="1"/>
</dbReference>
<dbReference type="GO" id="GO:0031119">
    <property type="term" value="P:tRNA pseudouridine synthesis"/>
    <property type="evidence" value="ECO:0007669"/>
    <property type="project" value="TreeGrafter"/>
</dbReference>
<dbReference type="PANTHER" id="PTHR11142:SF0">
    <property type="entry name" value="TRNA PSEUDOURIDINE SYNTHASE-LIKE 1"/>
    <property type="match status" value="1"/>
</dbReference>
<keyword evidence="3 4" id="KW-0413">Isomerase</keyword>
<protein>
    <recommendedName>
        <fullName evidence="4">tRNA pseudouridine synthase</fullName>
        <ecNumber evidence="4">5.4.99.12</ecNumber>
    </recommendedName>
</protein>
<dbReference type="InterPro" id="IPR020095">
    <property type="entry name" value="PsdUridine_synth_TruA_C"/>
</dbReference>
<name>A0AAV5TPI8_9BILA</name>
<feature type="domain" description="Pseudouridine synthase I TruA alpha/beta" evidence="5">
    <location>
        <begin position="187"/>
        <end position="308"/>
    </location>
</feature>
<keyword evidence="7" id="KW-1185">Reference proteome</keyword>
<sequence length="329" mass="38051">MALRQSTHPLRRYLVWINYDGSRFPECAKGGTGVGVMDLFQESISQSIFGARSLSNPLHPVFKFSPSSRTDAGVHSLRSSVILQMPLSQGILDDCQIKKASFLSKWNEISDLACQNGLHFTDFHSVSAGFCIRRSVQYRRYTYRIAIRNEEVDDQLRERPSPACFSERNYAWLLPHGFDVDRARDVCKLFEGVHCMASFFKHTAREKRLEPNPPDTMRNLLRVSIERGESRSIPNDLYDYYNVTVVARSFLREQIRRMMSCIVGVAYGRMTPSQVRWLLDNPDPTHFYTTHIPIAPPQGLYLTDVVYNRDHYLNPVPYFLHSWDYDIVP</sequence>
<dbReference type="EMBL" id="BTSX01000004">
    <property type="protein sequence ID" value="GMS96165.1"/>
    <property type="molecule type" value="Genomic_DNA"/>
</dbReference>
<dbReference type="InterPro" id="IPR020103">
    <property type="entry name" value="PsdUridine_synth_cat_dom_sf"/>
</dbReference>
<dbReference type="GO" id="GO:0003723">
    <property type="term" value="F:RNA binding"/>
    <property type="evidence" value="ECO:0007669"/>
    <property type="project" value="InterPro"/>
</dbReference>
<dbReference type="InterPro" id="IPR020097">
    <property type="entry name" value="PsdUridine_synth_TruA_a/b_dom"/>
</dbReference>
<evidence type="ECO:0000256" key="3">
    <source>
        <dbReference type="ARBA" id="ARBA00023235"/>
    </source>
</evidence>
<dbReference type="SUPFAM" id="SSF55120">
    <property type="entry name" value="Pseudouridine synthase"/>
    <property type="match status" value="1"/>
</dbReference>
<accession>A0AAV5TPI8</accession>
<gene>
    <name evidence="6" type="ORF">PENTCL1PPCAC_18340</name>
</gene>
<dbReference type="EC" id="5.4.99.12" evidence="4"/>
<dbReference type="Gene3D" id="3.30.70.660">
    <property type="entry name" value="Pseudouridine synthase I, catalytic domain, C-terminal subdomain"/>
    <property type="match status" value="1"/>
</dbReference>
<dbReference type="InterPro" id="IPR001406">
    <property type="entry name" value="PsdUridine_synth_TruA"/>
</dbReference>
<proteinExistence type="inferred from homology"/>
<evidence type="ECO:0000259" key="5">
    <source>
        <dbReference type="Pfam" id="PF01416"/>
    </source>
</evidence>